<gene>
    <name evidence="1" type="ORF">GPA27_06160</name>
</gene>
<reference evidence="1 2" key="1">
    <citation type="submission" date="2019-12" db="EMBL/GenBank/DDBJ databases">
        <title>Comparative genomics gives insights into the taxonomy of the Azoarcus-Aromatoleum group and reveals separate origins of nif in the plant-associated Azoarcus and non-plant-associated Aromatoleum sub-groups.</title>
        <authorList>
            <person name="Lafos M."/>
            <person name="Maluk M."/>
            <person name="Batista M."/>
            <person name="Junghare M."/>
            <person name="Carmona M."/>
            <person name="Faoro H."/>
            <person name="Cruz L.M."/>
            <person name="Battistoni F."/>
            <person name="De Souza E."/>
            <person name="Pedrosa F."/>
            <person name="Chen W.-M."/>
            <person name="Poole P.S."/>
            <person name="Dixon R.A."/>
            <person name="James E.K."/>
        </authorList>
    </citation>
    <scope>NUCLEOTIDE SEQUENCE [LARGE SCALE GENOMIC DNA]</scope>
    <source>
        <strain evidence="1 2">T</strain>
    </source>
</reference>
<dbReference type="RefSeq" id="WP_169138608.1">
    <property type="nucleotide sequence ID" value="NZ_WTVS01000009.1"/>
</dbReference>
<dbReference type="Proteomes" id="UP000634522">
    <property type="component" value="Unassembled WGS sequence"/>
</dbReference>
<name>A0ABX1NCF2_9RHOO</name>
<accession>A0ABX1NCF2</accession>
<evidence type="ECO:0008006" key="3">
    <source>
        <dbReference type="Google" id="ProtNLM"/>
    </source>
</evidence>
<evidence type="ECO:0000313" key="2">
    <source>
        <dbReference type="Proteomes" id="UP000634522"/>
    </source>
</evidence>
<proteinExistence type="predicted"/>
<organism evidence="1 2">
    <name type="scientific">Aromatoleum toluolicum</name>
    <dbReference type="NCBI Taxonomy" id="90060"/>
    <lineage>
        <taxon>Bacteria</taxon>
        <taxon>Pseudomonadati</taxon>
        <taxon>Pseudomonadota</taxon>
        <taxon>Betaproteobacteria</taxon>
        <taxon>Rhodocyclales</taxon>
        <taxon>Rhodocyclaceae</taxon>
        <taxon>Aromatoleum</taxon>
    </lineage>
</organism>
<dbReference type="EMBL" id="WTVS01000009">
    <property type="protein sequence ID" value="NMF96967.1"/>
    <property type="molecule type" value="Genomic_DNA"/>
</dbReference>
<protein>
    <recommendedName>
        <fullName evidence="3">Methyl-accepting chemotaxis protein</fullName>
    </recommendedName>
</protein>
<keyword evidence="2" id="KW-1185">Reference proteome</keyword>
<comment type="caution">
    <text evidence="1">The sequence shown here is derived from an EMBL/GenBank/DDBJ whole genome shotgun (WGS) entry which is preliminary data.</text>
</comment>
<evidence type="ECO:0000313" key="1">
    <source>
        <dbReference type="EMBL" id="NMF96967.1"/>
    </source>
</evidence>
<dbReference type="Gene3D" id="1.10.287.950">
    <property type="entry name" value="Methyl-accepting chemotaxis protein"/>
    <property type="match status" value="1"/>
</dbReference>
<sequence length="133" mass="13751">MADEVRKLVERTSGATGEIVALVTTMQEGIRGTREQMGAACAQVAQAVAETSDTQKEVGVAAHDLRELATAELDGGALLPLSGSAPGSRPALASAVTAGKGLGTICRICAVFEISAHHARHRRNLPPRGPGYH</sequence>
<dbReference type="SUPFAM" id="SSF58104">
    <property type="entry name" value="Methyl-accepting chemotaxis protein (MCP) signaling domain"/>
    <property type="match status" value="1"/>
</dbReference>